<comment type="similarity">
    <text evidence="2">Belongs to the dickkopf family.</text>
</comment>
<feature type="compositionally biased region" description="Polar residues" evidence="8">
    <location>
        <begin position="178"/>
        <end position="193"/>
    </location>
</feature>
<dbReference type="Proteomes" id="UP000694427">
    <property type="component" value="Unplaced"/>
</dbReference>
<reference evidence="12" key="1">
    <citation type="submission" date="2025-05" db="UniProtKB">
        <authorList>
            <consortium name="Ensembl"/>
        </authorList>
    </citation>
    <scope>IDENTIFICATION</scope>
</reference>
<dbReference type="CDD" id="cd23272">
    <property type="entry name" value="Dkk1_Cys2"/>
    <property type="match status" value="1"/>
</dbReference>
<feature type="region of interest" description="Disordered" evidence="8">
    <location>
        <begin position="50"/>
        <end position="73"/>
    </location>
</feature>
<dbReference type="Pfam" id="PF04706">
    <property type="entry name" value="Dickkopf_N"/>
    <property type="match status" value="1"/>
</dbReference>
<sequence length="281" mass="30394">MRDTLTEKNMRNMLALLTVVTVYLAVWGGITADAQVGPVLQNSIRHLPAASSPSDAVSASPRVTGTADSHAPSPHCAADDECRLGEFCNGSRGVCLSCRRRRKRCGRDGMCCAGNRCINGTFQRPFCVLFIIVCMKINFPIRVSLSGVCQPADTDATGTVDAALPVGNTDEPNIPVTRGQNFTHPKGTTSLPKPQQPLKGGEGETCLRSSDCLKGLCCARHFWSRICKPVLTEGQVCTRHRKGAHNLEIFQRCNCGSGLTCRGQREKPGAESRNLHTCQPR</sequence>
<evidence type="ECO:0000259" key="11">
    <source>
        <dbReference type="Pfam" id="PF21481"/>
    </source>
</evidence>
<dbReference type="Ensembl" id="ENSCCRT00010054427.1">
    <property type="protein sequence ID" value="ENSCCRP00010049657.1"/>
    <property type="gene ID" value="ENSCCRG00010021040.1"/>
</dbReference>
<evidence type="ECO:0000256" key="5">
    <source>
        <dbReference type="ARBA" id="ARBA00022687"/>
    </source>
</evidence>
<comment type="subcellular location">
    <subcellularLocation>
        <location evidence="1">Secreted</location>
    </subcellularLocation>
</comment>
<dbReference type="Pfam" id="PF21481">
    <property type="entry name" value="DIKK1-2-4_C-subdom1"/>
    <property type="match status" value="1"/>
</dbReference>
<evidence type="ECO:0000313" key="12">
    <source>
        <dbReference type="Ensembl" id="ENSCCRP00020008012.1"/>
    </source>
</evidence>
<dbReference type="PANTHER" id="PTHR12113">
    <property type="entry name" value="DICKKOPF3-LIKE 3"/>
    <property type="match status" value="1"/>
</dbReference>
<proteinExistence type="inferred from homology"/>
<feature type="compositionally biased region" description="Low complexity" evidence="8">
    <location>
        <begin position="50"/>
        <end position="61"/>
    </location>
</feature>
<accession>A0A8C1D8K7</accession>
<evidence type="ECO:0000256" key="7">
    <source>
        <dbReference type="ARBA" id="ARBA00023157"/>
    </source>
</evidence>
<evidence type="ECO:0000313" key="14">
    <source>
        <dbReference type="Proteomes" id="UP000694701"/>
    </source>
</evidence>
<feature type="domain" description="Dickkopf-related protein 1/2/4 C-terminal subdomain 2" evidence="10">
    <location>
        <begin position="234"/>
        <end position="280"/>
    </location>
</feature>
<protein>
    <submittedName>
        <fullName evidence="12">Dickkopf WNT signaling pathway inhibitor 1a</fullName>
    </submittedName>
</protein>
<dbReference type="Ensembl" id="ENSCCRT00020008981.1">
    <property type="protein sequence ID" value="ENSCCRP00020008012.1"/>
    <property type="gene ID" value="ENSCCRG00020004311.1"/>
</dbReference>
<dbReference type="AlphaFoldDB" id="A0A8C1D8K7"/>
<dbReference type="GO" id="GO:0090090">
    <property type="term" value="P:negative regulation of canonical Wnt signaling pathway"/>
    <property type="evidence" value="ECO:0007669"/>
    <property type="project" value="TreeGrafter"/>
</dbReference>
<dbReference type="GO" id="GO:0048019">
    <property type="term" value="F:receptor antagonist activity"/>
    <property type="evidence" value="ECO:0007669"/>
    <property type="project" value="TreeGrafter"/>
</dbReference>
<keyword evidence="6" id="KW-0732">Signal</keyword>
<feature type="domain" description="Dickkopf-related protein 1/2/4 C-terminal subdomain 1" evidence="11">
    <location>
        <begin position="202"/>
        <end position="231"/>
    </location>
</feature>
<dbReference type="InterPro" id="IPR039863">
    <property type="entry name" value="DKK1-4"/>
</dbReference>
<dbReference type="FunFam" id="2.10.80.10:FF:000001">
    <property type="entry name" value="Dickkopf WNT-signaling pathway inhibitor 2"/>
    <property type="match status" value="1"/>
</dbReference>
<evidence type="ECO:0000256" key="8">
    <source>
        <dbReference type="SAM" id="MobiDB-lite"/>
    </source>
</evidence>
<evidence type="ECO:0000259" key="9">
    <source>
        <dbReference type="Pfam" id="PF04706"/>
    </source>
</evidence>
<keyword evidence="4" id="KW-0964">Secreted</keyword>
<dbReference type="InterPro" id="IPR048499">
    <property type="entry name" value="DIKK1/2/4_C-subdom2"/>
</dbReference>
<dbReference type="Pfam" id="PF21479">
    <property type="entry name" value="DIKK1-2-4_C-subdom2"/>
    <property type="match status" value="1"/>
</dbReference>
<feature type="domain" description="Dickkopf N-terminal cysteine-rich" evidence="9">
    <location>
        <begin position="76"/>
        <end position="122"/>
    </location>
</feature>
<dbReference type="InterPro" id="IPR048500">
    <property type="entry name" value="DIKK1/2/4_C-subdom1"/>
</dbReference>
<evidence type="ECO:0000313" key="13">
    <source>
        <dbReference type="Proteomes" id="UP000694427"/>
    </source>
</evidence>
<dbReference type="GO" id="GO:0039706">
    <property type="term" value="F:co-receptor binding"/>
    <property type="evidence" value="ECO:0007669"/>
    <property type="project" value="TreeGrafter"/>
</dbReference>
<evidence type="ECO:0000256" key="3">
    <source>
        <dbReference type="ARBA" id="ARBA00022473"/>
    </source>
</evidence>
<dbReference type="PANTHER" id="PTHR12113:SF11">
    <property type="entry name" value="DICKKOPF-RELATED PROTEIN 1"/>
    <property type="match status" value="1"/>
</dbReference>
<evidence type="ECO:0000256" key="6">
    <source>
        <dbReference type="ARBA" id="ARBA00022729"/>
    </source>
</evidence>
<feature type="region of interest" description="Disordered" evidence="8">
    <location>
        <begin position="166"/>
        <end position="198"/>
    </location>
</feature>
<keyword evidence="5" id="KW-0879">Wnt signaling pathway</keyword>
<evidence type="ECO:0000256" key="1">
    <source>
        <dbReference type="ARBA" id="ARBA00004613"/>
    </source>
</evidence>
<evidence type="ECO:0000256" key="2">
    <source>
        <dbReference type="ARBA" id="ARBA00010842"/>
    </source>
</evidence>
<dbReference type="InterPro" id="IPR006796">
    <property type="entry name" value="Dickkopf_N"/>
</dbReference>
<evidence type="ECO:0000256" key="4">
    <source>
        <dbReference type="ARBA" id="ARBA00022525"/>
    </source>
</evidence>
<dbReference type="InterPro" id="IPR047304">
    <property type="entry name" value="Dkk1_Cys2"/>
</dbReference>
<evidence type="ECO:0000259" key="10">
    <source>
        <dbReference type="Pfam" id="PF21479"/>
    </source>
</evidence>
<keyword evidence="13" id="KW-1185">Reference proteome</keyword>
<dbReference type="Proteomes" id="UP000694701">
    <property type="component" value="Unplaced"/>
</dbReference>
<keyword evidence="3" id="KW-0217">Developmental protein</keyword>
<dbReference type="Gene3D" id="2.10.80.10">
    <property type="entry name" value="Lipase, subunit A"/>
    <property type="match status" value="1"/>
</dbReference>
<name>A0A8C1D8K7_CYPCA</name>
<keyword evidence="7" id="KW-1015">Disulfide bond</keyword>
<dbReference type="GO" id="GO:0016055">
    <property type="term" value="P:Wnt signaling pathway"/>
    <property type="evidence" value="ECO:0007669"/>
    <property type="project" value="UniProtKB-KW"/>
</dbReference>
<organism evidence="12 14">
    <name type="scientific">Cyprinus carpio</name>
    <name type="common">Common carp</name>
    <dbReference type="NCBI Taxonomy" id="7962"/>
    <lineage>
        <taxon>Eukaryota</taxon>
        <taxon>Metazoa</taxon>
        <taxon>Chordata</taxon>
        <taxon>Craniata</taxon>
        <taxon>Vertebrata</taxon>
        <taxon>Euteleostomi</taxon>
        <taxon>Actinopterygii</taxon>
        <taxon>Neopterygii</taxon>
        <taxon>Teleostei</taxon>
        <taxon>Ostariophysi</taxon>
        <taxon>Cypriniformes</taxon>
        <taxon>Cyprinidae</taxon>
        <taxon>Cyprininae</taxon>
        <taxon>Cyprinus</taxon>
    </lineage>
</organism>
<dbReference type="GO" id="GO:0005615">
    <property type="term" value="C:extracellular space"/>
    <property type="evidence" value="ECO:0007669"/>
    <property type="project" value="TreeGrafter"/>
</dbReference>